<feature type="compositionally biased region" description="Low complexity" evidence="8">
    <location>
        <begin position="975"/>
        <end position="986"/>
    </location>
</feature>
<feature type="region of interest" description="Disordered" evidence="8">
    <location>
        <begin position="763"/>
        <end position="804"/>
    </location>
</feature>
<evidence type="ECO:0000259" key="10">
    <source>
        <dbReference type="Pfam" id="PF10475"/>
    </source>
</evidence>
<dbReference type="Pfam" id="PF07928">
    <property type="entry name" value="Vps54"/>
    <property type="match status" value="1"/>
</dbReference>
<feature type="compositionally biased region" description="Polar residues" evidence="8">
    <location>
        <begin position="14"/>
        <end position="36"/>
    </location>
</feature>
<dbReference type="InterPro" id="IPR019515">
    <property type="entry name" value="VPS54_N"/>
</dbReference>
<dbReference type="Proteomes" id="UP000266861">
    <property type="component" value="Unassembled WGS sequence"/>
</dbReference>
<feature type="region of interest" description="Disordered" evidence="8">
    <location>
        <begin position="691"/>
        <end position="742"/>
    </location>
</feature>
<dbReference type="GO" id="GO:0019905">
    <property type="term" value="F:syntaxin binding"/>
    <property type="evidence" value="ECO:0007669"/>
    <property type="project" value="TreeGrafter"/>
</dbReference>
<evidence type="ECO:0000256" key="8">
    <source>
        <dbReference type="SAM" id="MobiDB-lite"/>
    </source>
</evidence>
<accession>A0A397GFE6</accession>
<feature type="compositionally biased region" description="Polar residues" evidence="8">
    <location>
        <begin position="61"/>
        <end position="72"/>
    </location>
</feature>
<feature type="compositionally biased region" description="Basic and acidic residues" evidence="8">
    <location>
        <begin position="959"/>
        <end position="974"/>
    </location>
</feature>
<feature type="domain" description="Vacuolar protein sorting-associated protein 54 N-terminal" evidence="10">
    <location>
        <begin position="310"/>
        <end position="430"/>
    </location>
</feature>
<reference evidence="11 12" key="1">
    <citation type="submission" date="2018-08" db="EMBL/GenBank/DDBJ databases">
        <title>Genome and evolution of the arbuscular mycorrhizal fungus Diversispora epigaea (formerly Glomus versiforme) and its bacterial endosymbionts.</title>
        <authorList>
            <person name="Sun X."/>
            <person name="Fei Z."/>
            <person name="Harrison M."/>
        </authorList>
    </citation>
    <scope>NUCLEOTIDE SEQUENCE [LARGE SCALE GENOMIC DNA]</scope>
    <source>
        <strain evidence="11 12">IT104</strain>
    </source>
</reference>
<comment type="caution">
    <text evidence="11">The sequence shown here is derived from an EMBL/GenBank/DDBJ whole genome shotgun (WGS) entry which is preliminary data.</text>
</comment>
<sequence>MHRGDREEKKEISKQSTVGAEHNNTSVGRSESSLQKSSIVSPTTTSSQTPRRYSSSSTRSFENNDYYTTSPINQRVSSSMSLYGRGHNSYNRGLTRRISINSSISNFSTMSETSLPWTTKDIGFNAISGVLNNPNTKSSNTVKPSKNDIPSVPHTVIRKVKPADFNNYIKQITPVFERYNHNKEIGTNGLGSSISTKAEEFTKTTNNLLSNNLKNLQTDDSNIIEIPVHRQESTRNPYSVIIPPTPTSTGDDRPIEPIIELPLLETVPSIFFESNFNLENPRTFDIVCENTDIIGGNPNNLGVSTNAILQEKLSHYLDTVEVHLIKEISLRSSSFFAALSNLQALHSETLECVSQINNLRQKLASVDDSQAKQGLEIVRLKRRRANMGKLYEGIKMVAEIRSTQPMIQTLLSQGDYFSALDLIDETNTILHGGDRVPIEEINNDQSLKTSISSPRQTVVRRLSNVAEKSSIVDLRGVRVLITFSGQLTEMYKMIGVMIENDLLNMLLLDFEERISKVNKSKIINKLCNYRIPYLEKYNKNSSPTINPIKESPDTSEQEKLKKRITPLILGLYRMNRFSSALQAYRERMMEEIKKIIQIQKHLPSPILLSEPMDDQIKDLQNEQGSNIMKLLKGMTFDAFLDMLLSIYTILLEGINCISIYHGLFSDILREAHSSGLELNFGSELFNTENGLSQNNVEKEKEKIESSEPSEKEKEENLKTNGEEKENLKTNGEEKEIEPTPISSSRFSTALKITTGIKSMIKKTSSSLTTKMNTTLPPEPSLKESETTLPSPSLPSPTPNIKQTNVKSDMNSNLMQLLSDSSQIVFAAADHAHVKCANLMAVRADQNAQLNQKDFYRLFNVTWAFLLECESLCGRMCYGLHGIISSQAKSFLNNFHMEKTKQEVTLVENEQWVQAEVPIDFQRIVDKIIVAATNGLSDFKDDLSDPLSSPLSPTFPFTQIDDKSRTSNGNTEKRPSNNSNNNNSTGKLNNTSSRYIFVEHRKFFVVGCSLLLIKMIGDYLRCIANIHTLTNETINRIMEILTLFNSRTCQVILGAGAMRSAGLKNITAKHLALASQSLGAMIALIPFIRECIRHNLNSKQIVMLTEFDRIKRDYIDHQNEVHMKLVSIMDERLNNHLKSFQSTNWDGTSVTENPNNYMELLVKETITLHKVLNKYLPPEFLKNVMFEIYKSSIPKLSEEFSKLNVYTPAGKKQVIIDAKYYIAKLSSSEGLQDLINELEDTVNDLQIKEEMEVNIQRSG</sequence>
<feature type="region of interest" description="Disordered" evidence="8">
    <location>
        <begin position="1"/>
        <end position="72"/>
    </location>
</feature>
<name>A0A397GFE6_9GLOM</name>
<dbReference type="GO" id="GO:0000938">
    <property type="term" value="C:GARP complex"/>
    <property type="evidence" value="ECO:0007669"/>
    <property type="project" value="InterPro"/>
</dbReference>
<feature type="compositionally biased region" description="Polar residues" evidence="8">
    <location>
        <begin position="763"/>
        <end position="775"/>
    </location>
</feature>
<dbReference type="OrthoDB" id="10259024at2759"/>
<feature type="compositionally biased region" description="Low complexity" evidence="8">
    <location>
        <begin position="37"/>
        <end position="60"/>
    </location>
</feature>
<comment type="similarity">
    <text evidence="2">Belongs to the VPS54 family.</text>
</comment>
<evidence type="ECO:0000256" key="4">
    <source>
        <dbReference type="ARBA" id="ARBA00022448"/>
    </source>
</evidence>
<dbReference type="GO" id="GO:0005829">
    <property type="term" value="C:cytosol"/>
    <property type="evidence" value="ECO:0007669"/>
    <property type="project" value="GOC"/>
</dbReference>
<dbReference type="Gene3D" id="1.20.1280.130">
    <property type="match status" value="1"/>
</dbReference>
<evidence type="ECO:0000256" key="7">
    <source>
        <dbReference type="ARBA" id="ARBA00023054"/>
    </source>
</evidence>
<keyword evidence="4" id="KW-0813">Transport</keyword>
<dbReference type="InterPro" id="IPR012501">
    <property type="entry name" value="Vps54_C"/>
</dbReference>
<feature type="compositionally biased region" description="Basic and acidic residues" evidence="8">
    <location>
        <begin position="1"/>
        <end position="13"/>
    </location>
</feature>
<keyword evidence="5" id="KW-0653">Protein transport</keyword>
<evidence type="ECO:0000313" key="12">
    <source>
        <dbReference type="Proteomes" id="UP000266861"/>
    </source>
</evidence>
<evidence type="ECO:0000256" key="5">
    <source>
        <dbReference type="ARBA" id="ARBA00022927"/>
    </source>
</evidence>
<dbReference type="PANTHER" id="PTHR12965">
    <property type="entry name" value="VACUOLAR PROTEIN SORTING 54"/>
    <property type="match status" value="1"/>
</dbReference>
<evidence type="ECO:0000256" key="3">
    <source>
        <dbReference type="ARBA" id="ARBA00017665"/>
    </source>
</evidence>
<organism evidence="11 12">
    <name type="scientific">Diversispora epigaea</name>
    <dbReference type="NCBI Taxonomy" id="1348612"/>
    <lineage>
        <taxon>Eukaryota</taxon>
        <taxon>Fungi</taxon>
        <taxon>Fungi incertae sedis</taxon>
        <taxon>Mucoromycota</taxon>
        <taxon>Glomeromycotina</taxon>
        <taxon>Glomeromycetes</taxon>
        <taxon>Diversisporales</taxon>
        <taxon>Diversisporaceae</taxon>
        <taxon>Diversispora</taxon>
    </lineage>
</organism>
<keyword evidence="7" id="KW-0175">Coiled coil</keyword>
<evidence type="ECO:0000256" key="2">
    <source>
        <dbReference type="ARBA" id="ARBA00009150"/>
    </source>
</evidence>
<evidence type="ECO:0000313" key="11">
    <source>
        <dbReference type="EMBL" id="RHZ46830.1"/>
    </source>
</evidence>
<evidence type="ECO:0000256" key="6">
    <source>
        <dbReference type="ARBA" id="ARBA00023034"/>
    </source>
</evidence>
<dbReference type="Gene3D" id="6.10.250.860">
    <property type="match status" value="1"/>
</dbReference>
<evidence type="ECO:0000256" key="1">
    <source>
        <dbReference type="ARBA" id="ARBA00004601"/>
    </source>
</evidence>
<keyword evidence="6" id="KW-0333">Golgi apparatus</keyword>
<evidence type="ECO:0000259" key="9">
    <source>
        <dbReference type="Pfam" id="PF07928"/>
    </source>
</evidence>
<dbReference type="InterPro" id="IPR039745">
    <property type="entry name" value="Vps54"/>
</dbReference>
<dbReference type="Pfam" id="PF10475">
    <property type="entry name" value="Vps54_N"/>
    <property type="match status" value="1"/>
</dbReference>
<dbReference type="STRING" id="1348612.A0A397GFE6"/>
<proteinExistence type="inferred from homology"/>
<keyword evidence="12" id="KW-1185">Reference proteome</keyword>
<feature type="compositionally biased region" description="Basic and acidic residues" evidence="8">
    <location>
        <begin position="696"/>
        <end position="737"/>
    </location>
</feature>
<dbReference type="EMBL" id="PQFF01000504">
    <property type="protein sequence ID" value="RHZ46830.1"/>
    <property type="molecule type" value="Genomic_DNA"/>
</dbReference>
<feature type="region of interest" description="Disordered" evidence="8">
    <location>
        <begin position="949"/>
        <end position="986"/>
    </location>
</feature>
<protein>
    <recommendedName>
        <fullName evidence="3">Vacuolar protein sorting-associated protein 54</fullName>
    </recommendedName>
</protein>
<dbReference type="GO" id="GO:0042147">
    <property type="term" value="P:retrograde transport, endosome to Golgi"/>
    <property type="evidence" value="ECO:0007669"/>
    <property type="project" value="InterPro"/>
</dbReference>
<dbReference type="GO" id="GO:0006896">
    <property type="term" value="P:Golgi to vacuole transport"/>
    <property type="evidence" value="ECO:0007669"/>
    <property type="project" value="TreeGrafter"/>
</dbReference>
<comment type="subcellular location">
    <subcellularLocation>
        <location evidence="1">Golgi apparatus</location>
        <location evidence="1">trans-Golgi network</location>
    </subcellularLocation>
</comment>
<dbReference type="PANTHER" id="PTHR12965:SF0">
    <property type="entry name" value="VACUOLAR PROTEIN SORTING-ASSOCIATED PROTEIN 54"/>
    <property type="match status" value="1"/>
</dbReference>
<dbReference type="GO" id="GO:0015031">
    <property type="term" value="P:protein transport"/>
    <property type="evidence" value="ECO:0007669"/>
    <property type="project" value="UniProtKB-KW"/>
</dbReference>
<feature type="domain" description="Vacuolar protein sorting-associated protein 54 C-terminal" evidence="9">
    <location>
        <begin position="1000"/>
        <end position="1131"/>
    </location>
</feature>
<gene>
    <name evidence="11" type="ORF">Glove_606g106</name>
</gene>
<dbReference type="AlphaFoldDB" id="A0A397GFE6"/>